<gene>
    <name evidence="1" type="ORF">T12_1548</name>
</gene>
<proteinExistence type="predicted"/>
<reference evidence="1 2" key="1">
    <citation type="submission" date="2015-01" db="EMBL/GenBank/DDBJ databases">
        <title>Evolution of Trichinella species and genotypes.</title>
        <authorList>
            <person name="Korhonen P.K."/>
            <person name="Edoardo P."/>
            <person name="Giuseppe L.R."/>
            <person name="Gasser R.B."/>
        </authorList>
    </citation>
    <scope>NUCLEOTIDE SEQUENCE [LARGE SCALE GENOMIC DNA]</scope>
    <source>
        <strain evidence="1">ISS2496</strain>
    </source>
</reference>
<sequence length="71" mass="8391">METFAVFIQLSADCFLEKQEAQMNDRKRIAMKNGLFIVFPTKHFLLLPNTKTCKLLMVDCFPTKYVYQFFS</sequence>
<dbReference type="EMBL" id="JYDQ01000081">
    <property type="protein sequence ID" value="KRY16270.1"/>
    <property type="molecule type" value="Genomic_DNA"/>
</dbReference>
<evidence type="ECO:0000313" key="1">
    <source>
        <dbReference type="EMBL" id="KRY16270.1"/>
    </source>
</evidence>
<keyword evidence="2" id="KW-1185">Reference proteome</keyword>
<organism evidence="1 2">
    <name type="scientific">Trichinella patagoniensis</name>
    <dbReference type="NCBI Taxonomy" id="990121"/>
    <lineage>
        <taxon>Eukaryota</taxon>
        <taxon>Metazoa</taxon>
        <taxon>Ecdysozoa</taxon>
        <taxon>Nematoda</taxon>
        <taxon>Enoplea</taxon>
        <taxon>Dorylaimia</taxon>
        <taxon>Trichinellida</taxon>
        <taxon>Trichinellidae</taxon>
        <taxon>Trichinella</taxon>
    </lineage>
</organism>
<dbReference type="AlphaFoldDB" id="A0A0V0ZVT7"/>
<evidence type="ECO:0000313" key="2">
    <source>
        <dbReference type="Proteomes" id="UP000054783"/>
    </source>
</evidence>
<dbReference type="Proteomes" id="UP000054783">
    <property type="component" value="Unassembled WGS sequence"/>
</dbReference>
<protein>
    <submittedName>
        <fullName evidence="1">Uncharacterized protein</fullName>
    </submittedName>
</protein>
<accession>A0A0V0ZVT7</accession>
<name>A0A0V0ZVT7_9BILA</name>
<comment type="caution">
    <text evidence="1">The sequence shown here is derived from an EMBL/GenBank/DDBJ whole genome shotgun (WGS) entry which is preliminary data.</text>
</comment>